<dbReference type="GO" id="GO:2001069">
    <property type="term" value="F:glycogen binding"/>
    <property type="evidence" value="ECO:0007669"/>
    <property type="project" value="TreeGrafter"/>
</dbReference>
<organism evidence="3 4">
    <name type="scientific">Saccharomyces mikatae IFO 1815</name>
    <dbReference type="NCBI Taxonomy" id="226126"/>
    <lineage>
        <taxon>Eukaryota</taxon>
        <taxon>Fungi</taxon>
        <taxon>Dikarya</taxon>
        <taxon>Ascomycota</taxon>
        <taxon>Saccharomycotina</taxon>
        <taxon>Saccharomycetes</taxon>
        <taxon>Saccharomycetales</taxon>
        <taxon>Saccharomycetaceae</taxon>
        <taxon>Saccharomyces</taxon>
    </lineage>
</organism>
<proteinExistence type="predicted"/>
<dbReference type="PANTHER" id="PTHR12307:SF36">
    <property type="entry name" value="GLYCOGEN-BINDING SUBUNIT 76A"/>
    <property type="match status" value="1"/>
</dbReference>
<dbReference type="InterPro" id="IPR016717">
    <property type="entry name" value="Gip2/Pig2"/>
</dbReference>
<feature type="region of interest" description="Disordered" evidence="1">
    <location>
        <begin position="288"/>
        <end position="345"/>
    </location>
</feature>
<evidence type="ECO:0000313" key="4">
    <source>
        <dbReference type="Proteomes" id="UP001161438"/>
    </source>
</evidence>
<evidence type="ECO:0000259" key="2">
    <source>
        <dbReference type="PROSITE" id="PS51159"/>
    </source>
</evidence>
<dbReference type="GO" id="GO:0005979">
    <property type="term" value="P:regulation of glycogen biosynthetic process"/>
    <property type="evidence" value="ECO:0007669"/>
    <property type="project" value="TreeGrafter"/>
</dbReference>
<name>A0AA35NG80_SACMI</name>
<dbReference type="EMBL" id="OX365761">
    <property type="protein sequence ID" value="CAI4038524.1"/>
    <property type="molecule type" value="Genomic_DNA"/>
</dbReference>
<feature type="region of interest" description="Disordered" evidence="1">
    <location>
        <begin position="189"/>
        <end position="212"/>
    </location>
</feature>
<feature type="compositionally biased region" description="Polar residues" evidence="1">
    <location>
        <begin position="296"/>
        <end position="310"/>
    </location>
</feature>
<gene>
    <name evidence="3" type="primary">SMKI05G1340</name>
    <name evidence="3" type="ORF">SMKI_05G1340</name>
</gene>
<dbReference type="GO" id="GO:0000164">
    <property type="term" value="C:protein phosphatase type 1 complex"/>
    <property type="evidence" value="ECO:0007669"/>
    <property type="project" value="TreeGrafter"/>
</dbReference>
<dbReference type="GeneID" id="80917735"/>
<sequence>MYIKAEQKPQHFQKNEKLDRDKHQILPDLETKFKGCIVNTELYKKGPNTSNEETLNSLKFLHKPQRVTQMKANRFPEEEVQRNTDLNKRIFSANNDENVENEDGWSRGGFANHRTGVVPLNSSAKPPFKIELPPLSPKSTIPNSFQAEYSEAKSPGNDMNFEYDEEILIPFAPPVYKKSGELLKSSLKRRSKSLPTTPGIRSGNGGQARDGSPMLLRSKSVHFDQAAPVKYFAEDESPINVNKTEQHDNCLSFKHKAVNLMVDPEEEAKMLSSGLETTSIDNDLTTVAPKSFTHPAKNSNPGNSRDTNTTKLRKSKRFQNLLKNKIPKSNKSSLNSSSGDEVSDRSSTNYFVVGLYSKNFPILSNKNPKSLKLNIFINLSQNKKVFLQELSLYIHRGNDSFLNPSSLNSSPNGRYGNDRNNVTSGYNAGCTRLIAGRILVKNIFYDKRVVVRYTWNGWRTAHEVECVYISDGDGILPGTNMDIFHFIIDDASKVDPRGRLEFCTHYSTRNDHEREEYWDNNNGNNYKVDVVMDGFNDPFAAVS</sequence>
<dbReference type="PANTHER" id="PTHR12307">
    <property type="entry name" value="PROTEIN PHOSPHATASE 1 REGULATORY SUBUNIT"/>
    <property type="match status" value="1"/>
</dbReference>
<dbReference type="Proteomes" id="UP001161438">
    <property type="component" value="Chromosome 5"/>
</dbReference>
<feature type="region of interest" description="Disordered" evidence="1">
    <location>
        <begin position="1"/>
        <end position="20"/>
    </location>
</feature>
<dbReference type="PROSITE" id="PS51159">
    <property type="entry name" value="CBM21"/>
    <property type="match status" value="1"/>
</dbReference>
<evidence type="ECO:0000313" key="3">
    <source>
        <dbReference type="EMBL" id="CAI4038524.1"/>
    </source>
</evidence>
<evidence type="ECO:0000256" key="1">
    <source>
        <dbReference type="SAM" id="MobiDB-lite"/>
    </source>
</evidence>
<dbReference type="PIRSF" id="PIRSF018234">
    <property type="entry name" value="PPase_interacting"/>
    <property type="match status" value="1"/>
</dbReference>
<feature type="compositionally biased region" description="Low complexity" evidence="1">
    <location>
        <begin position="320"/>
        <end position="340"/>
    </location>
</feature>
<dbReference type="InterPro" id="IPR005036">
    <property type="entry name" value="CBM21_dom"/>
</dbReference>
<dbReference type="Pfam" id="PF03370">
    <property type="entry name" value="CBM_21"/>
    <property type="match status" value="1"/>
</dbReference>
<dbReference type="AlphaFoldDB" id="A0AA35NG80"/>
<accession>A0AA35NG80</accession>
<dbReference type="InterPro" id="IPR050782">
    <property type="entry name" value="PP1_regulatory_subunit_3"/>
</dbReference>
<keyword evidence="4" id="KW-1185">Reference proteome</keyword>
<protein>
    <recommendedName>
        <fullName evidence="2">CBM21 domain-containing protein</fullName>
    </recommendedName>
</protein>
<feature type="domain" description="CBM21" evidence="2">
    <location>
        <begin position="414"/>
        <end position="529"/>
    </location>
</feature>
<dbReference type="Gene3D" id="2.60.40.2440">
    <property type="entry name" value="Carbohydrate binding type-21 domain"/>
    <property type="match status" value="1"/>
</dbReference>
<dbReference type="RefSeq" id="XP_056081639.1">
    <property type="nucleotide sequence ID" value="XM_056221893.1"/>
</dbReference>
<reference evidence="3" key="1">
    <citation type="submission" date="2022-10" db="EMBL/GenBank/DDBJ databases">
        <authorList>
            <person name="Byrne P K."/>
        </authorList>
    </citation>
    <scope>NUCLEOTIDE SEQUENCE</scope>
    <source>
        <strain evidence="3">IFO1815</strain>
    </source>
</reference>
<dbReference type="GO" id="GO:0008157">
    <property type="term" value="F:protein phosphatase 1 binding"/>
    <property type="evidence" value="ECO:0007669"/>
    <property type="project" value="TreeGrafter"/>
</dbReference>
<dbReference type="InterPro" id="IPR038175">
    <property type="entry name" value="CBM21_dom_sf"/>
</dbReference>